<keyword evidence="2" id="KW-1133">Transmembrane helix</keyword>
<keyword evidence="2" id="KW-0472">Membrane</keyword>
<dbReference type="OrthoDB" id="10066331at2759"/>
<evidence type="ECO:0000256" key="1">
    <source>
        <dbReference type="SAM" id="MobiDB-lite"/>
    </source>
</evidence>
<feature type="transmembrane region" description="Helical" evidence="2">
    <location>
        <begin position="225"/>
        <end position="247"/>
    </location>
</feature>
<feature type="region of interest" description="Disordered" evidence="1">
    <location>
        <begin position="132"/>
        <end position="168"/>
    </location>
</feature>
<dbReference type="Proteomes" id="UP000192578">
    <property type="component" value="Unassembled WGS sequence"/>
</dbReference>
<keyword evidence="2" id="KW-0812">Transmembrane</keyword>
<comment type="caution">
    <text evidence="3">The sequence shown here is derived from an EMBL/GenBank/DDBJ whole genome shotgun (WGS) entry which is preliminary data.</text>
</comment>
<keyword evidence="4" id="KW-1185">Reference proteome</keyword>
<dbReference type="InterPro" id="IPR010989">
    <property type="entry name" value="SNARE"/>
</dbReference>
<proteinExistence type="predicted"/>
<dbReference type="EMBL" id="MTYJ01000022">
    <property type="protein sequence ID" value="OQV21508.1"/>
    <property type="molecule type" value="Genomic_DNA"/>
</dbReference>
<reference evidence="4" key="1">
    <citation type="submission" date="2017-01" db="EMBL/GenBank/DDBJ databases">
        <title>Comparative genomics of anhydrobiosis in the tardigrade Hypsibius dujardini.</title>
        <authorList>
            <person name="Yoshida Y."/>
            <person name="Koutsovoulos G."/>
            <person name="Laetsch D."/>
            <person name="Stevens L."/>
            <person name="Kumar S."/>
            <person name="Horikawa D."/>
            <person name="Ishino K."/>
            <person name="Komine S."/>
            <person name="Tomita M."/>
            <person name="Blaxter M."/>
            <person name="Arakawa K."/>
        </authorList>
    </citation>
    <scope>NUCLEOTIDE SEQUENCE [LARGE SCALE GENOMIC DNA]</scope>
    <source>
        <strain evidence="4">Z151</strain>
    </source>
</reference>
<sequence length="248" mass="28388">MSDPFYVNRGEIKHNLSRLTASLQKPDAVRDVQADVKLIGELEHQLKDLADTFAIQTSNAKKLGLTLQELSTRKDIVETHQRAFETMREDFSYRVKKDGGEADGDKASPTEVVNGLYSQRQTSSRRFEVERANAGLDAGEEQQRREQRDRERRMEPARESMHEMKQRFEEEDDDDLVEVYQKKATATLKKDAELGLAKGANRRNPGGVTQWMNNHFPLTNRRNRIIFFSFPVVLIVVVVVIILAVTLS</sequence>
<dbReference type="GO" id="GO:0016192">
    <property type="term" value="P:vesicle-mediated transport"/>
    <property type="evidence" value="ECO:0007669"/>
    <property type="project" value="InterPro"/>
</dbReference>
<gene>
    <name evidence="3" type="ORF">BV898_04410</name>
</gene>
<accession>A0A1W0X220</accession>
<dbReference type="Gene3D" id="1.20.58.90">
    <property type="match status" value="1"/>
</dbReference>
<evidence type="ECO:0000256" key="2">
    <source>
        <dbReference type="SAM" id="Phobius"/>
    </source>
</evidence>
<evidence type="ECO:0000313" key="3">
    <source>
        <dbReference type="EMBL" id="OQV21508.1"/>
    </source>
</evidence>
<feature type="compositionally biased region" description="Basic and acidic residues" evidence="1">
    <location>
        <begin position="141"/>
        <end position="168"/>
    </location>
</feature>
<name>A0A1W0X220_HYPEX</name>
<protein>
    <submittedName>
        <fullName evidence="3">Uncharacterized protein</fullName>
    </submittedName>
</protein>
<organism evidence="3 4">
    <name type="scientific">Hypsibius exemplaris</name>
    <name type="common">Freshwater tardigrade</name>
    <dbReference type="NCBI Taxonomy" id="2072580"/>
    <lineage>
        <taxon>Eukaryota</taxon>
        <taxon>Metazoa</taxon>
        <taxon>Ecdysozoa</taxon>
        <taxon>Tardigrada</taxon>
        <taxon>Eutardigrada</taxon>
        <taxon>Parachela</taxon>
        <taxon>Hypsibioidea</taxon>
        <taxon>Hypsibiidae</taxon>
        <taxon>Hypsibius</taxon>
    </lineage>
</organism>
<dbReference type="AlphaFoldDB" id="A0A1W0X220"/>
<dbReference type="SUPFAM" id="SSF47661">
    <property type="entry name" value="t-snare proteins"/>
    <property type="match status" value="1"/>
</dbReference>
<evidence type="ECO:0000313" key="4">
    <source>
        <dbReference type="Proteomes" id="UP000192578"/>
    </source>
</evidence>
<dbReference type="GO" id="GO:0016020">
    <property type="term" value="C:membrane"/>
    <property type="evidence" value="ECO:0007669"/>
    <property type="project" value="InterPro"/>
</dbReference>